<sequence>RVLVPFIFLYLEIIDFGPSGISVFHVKIIFKKFFCRKPTNGHWAKADQFLESPDWSYAGGGQPSPMNTAERKRLLMQKNLARRIIQSLNEVHQAKEAYAKLTVKKRQEELDRLPTFRQKGHKI</sequence>
<accession>A0A0V1HY37</accession>
<dbReference type="GO" id="GO:0032543">
    <property type="term" value="P:mitochondrial translation"/>
    <property type="evidence" value="ECO:0007669"/>
    <property type="project" value="InterPro"/>
</dbReference>
<keyword evidence="2" id="KW-1185">Reference proteome</keyword>
<dbReference type="InterPro" id="IPR034596">
    <property type="entry name" value="Ribosomal_mL52"/>
</dbReference>
<proteinExistence type="predicted"/>
<protein>
    <submittedName>
        <fullName evidence="1">Uncharacterized protein</fullName>
    </submittedName>
</protein>
<gene>
    <name evidence="1" type="ORF">T11_11684</name>
</gene>
<evidence type="ECO:0000313" key="2">
    <source>
        <dbReference type="Proteomes" id="UP000055024"/>
    </source>
</evidence>
<dbReference type="Proteomes" id="UP000055024">
    <property type="component" value="Unassembled WGS sequence"/>
</dbReference>
<comment type="caution">
    <text evidence="1">The sequence shown here is derived from an EMBL/GenBank/DDBJ whole genome shotgun (WGS) entry which is preliminary data.</text>
</comment>
<dbReference type="AlphaFoldDB" id="A0A0V1HY37"/>
<dbReference type="EMBL" id="JYDP01000017">
    <property type="protein sequence ID" value="KRZ15513.1"/>
    <property type="molecule type" value="Genomic_DNA"/>
</dbReference>
<feature type="non-terminal residue" evidence="1">
    <location>
        <position position="1"/>
    </location>
</feature>
<reference evidence="1 2" key="1">
    <citation type="submission" date="2015-01" db="EMBL/GenBank/DDBJ databases">
        <title>Evolution of Trichinella species and genotypes.</title>
        <authorList>
            <person name="Korhonen P.K."/>
            <person name="Edoardo P."/>
            <person name="Giuseppe L.R."/>
            <person name="Gasser R.B."/>
        </authorList>
    </citation>
    <scope>NUCLEOTIDE SEQUENCE [LARGE SCALE GENOMIC DNA]</scope>
    <source>
        <strain evidence="1">ISS1029</strain>
    </source>
</reference>
<organism evidence="1 2">
    <name type="scientific">Trichinella zimbabwensis</name>
    <dbReference type="NCBI Taxonomy" id="268475"/>
    <lineage>
        <taxon>Eukaryota</taxon>
        <taxon>Metazoa</taxon>
        <taxon>Ecdysozoa</taxon>
        <taxon>Nematoda</taxon>
        <taxon>Enoplea</taxon>
        <taxon>Dorylaimia</taxon>
        <taxon>Trichinellida</taxon>
        <taxon>Trichinellidae</taxon>
        <taxon>Trichinella</taxon>
    </lineage>
</organism>
<name>A0A0V1HY37_9BILA</name>
<dbReference type="GO" id="GO:0003735">
    <property type="term" value="F:structural constituent of ribosome"/>
    <property type="evidence" value="ECO:0007669"/>
    <property type="project" value="InterPro"/>
</dbReference>
<evidence type="ECO:0000313" key="1">
    <source>
        <dbReference type="EMBL" id="KRZ15513.1"/>
    </source>
</evidence>
<dbReference type="OrthoDB" id="10249237at2759"/>
<dbReference type="GO" id="GO:0005762">
    <property type="term" value="C:mitochondrial large ribosomal subunit"/>
    <property type="evidence" value="ECO:0007669"/>
    <property type="project" value="InterPro"/>
</dbReference>
<dbReference type="Pfam" id="PF18699">
    <property type="entry name" value="MRPL52"/>
    <property type="match status" value="1"/>
</dbReference>